<organism evidence="1 2">
    <name type="scientific">Citrobacter koseri (strain ATCC BAA-895 / CDC 4225-83 / SGSC4696)</name>
    <dbReference type="NCBI Taxonomy" id="290338"/>
    <lineage>
        <taxon>Bacteria</taxon>
        <taxon>Pseudomonadati</taxon>
        <taxon>Pseudomonadota</taxon>
        <taxon>Gammaproteobacteria</taxon>
        <taxon>Enterobacterales</taxon>
        <taxon>Enterobacteriaceae</taxon>
        <taxon>Citrobacter</taxon>
    </lineage>
</organism>
<name>A8AR63_CITK8</name>
<dbReference type="EMBL" id="CP000822">
    <property type="protein sequence ID" value="ABV15976.1"/>
    <property type="molecule type" value="Genomic_DNA"/>
</dbReference>
<sequence>MPMTSSPSAACATVICSVCRRKSDCPFRCRGRFACPAYVRFRW</sequence>
<gene>
    <name evidence="1" type="ordered locus">CKO_04932</name>
</gene>
<reference evidence="1 2" key="1">
    <citation type="submission" date="2007-08" db="EMBL/GenBank/DDBJ databases">
        <authorList>
            <consortium name="The Citrobacter koseri Genome Sequencing Project"/>
            <person name="McClelland M."/>
            <person name="Sanderson E.K."/>
            <person name="Porwollik S."/>
            <person name="Spieth J."/>
            <person name="Clifton W.S."/>
            <person name="Latreille P."/>
            <person name="Courtney L."/>
            <person name="Wang C."/>
            <person name="Pepin K."/>
            <person name="Bhonagiri V."/>
            <person name="Nash W."/>
            <person name="Johnson M."/>
            <person name="Thiruvilangam P."/>
            <person name="Wilson R."/>
        </authorList>
    </citation>
    <scope>NUCLEOTIDE SEQUENCE [LARGE SCALE GENOMIC DNA]</scope>
    <source>
        <strain evidence="2">ATCC BAA-895 / CDC 4225-83 / SGSC4696</strain>
    </source>
</reference>
<dbReference type="HOGENOM" id="CLU_3231469_0_0_6"/>
<evidence type="ECO:0000313" key="2">
    <source>
        <dbReference type="Proteomes" id="UP000008148"/>
    </source>
</evidence>
<dbReference type="KEGG" id="cko:CKO_04932"/>
<dbReference type="AlphaFoldDB" id="A8AR63"/>
<proteinExistence type="predicted"/>
<dbReference type="Proteomes" id="UP000008148">
    <property type="component" value="Chromosome"/>
</dbReference>
<protein>
    <submittedName>
        <fullName evidence="1">Uncharacterized protein</fullName>
    </submittedName>
</protein>
<evidence type="ECO:0000313" key="1">
    <source>
        <dbReference type="EMBL" id="ABV15976.1"/>
    </source>
</evidence>
<accession>A8AR63</accession>
<keyword evidence="2" id="KW-1185">Reference proteome</keyword>